<feature type="transmembrane region" description="Helical" evidence="1">
    <location>
        <begin position="44"/>
        <end position="64"/>
    </location>
</feature>
<proteinExistence type="predicted"/>
<gene>
    <name evidence="2" type="ORF">DUPY_08730</name>
</gene>
<name>A0A1E7X5Z1_9BURK</name>
<dbReference type="AlphaFoldDB" id="A0A1E7X5Z1"/>
<accession>A0A1E7X5Z1</accession>
<evidence type="ECO:0000313" key="3">
    <source>
        <dbReference type="Proteomes" id="UP000175989"/>
    </source>
</evidence>
<dbReference type="OrthoDB" id="9873458at2"/>
<evidence type="ECO:0000313" key="2">
    <source>
        <dbReference type="EMBL" id="OFA08223.1"/>
    </source>
</evidence>
<keyword evidence="3" id="KW-1185">Reference proteome</keyword>
<dbReference type="RefSeq" id="WP_070246624.1">
    <property type="nucleotide sequence ID" value="NZ_LROM01000050.1"/>
</dbReference>
<reference evidence="3" key="1">
    <citation type="journal article" date="2016" name="Front. Microbiol.">
        <title>Molecular Keys to the Janthinobacterium and Duganella spp. Interaction with the Plant Pathogen Fusarium graminearum.</title>
        <authorList>
            <person name="Haack F.S."/>
            <person name="Poehlein A."/>
            <person name="Kroger C."/>
            <person name="Voigt C.A."/>
            <person name="Piepenbring M."/>
            <person name="Bode H.B."/>
            <person name="Daniel R."/>
            <person name="Schafer W."/>
            <person name="Streit W.R."/>
        </authorList>
    </citation>
    <scope>NUCLEOTIDE SEQUENCE [LARGE SCALE GENOMIC DNA]</scope>
    <source>
        <strain evidence="3">T54</strain>
    </source>
</reference>
<evidence type="ECO:0000256" key="1">
    <source>
        <dbReference type="SAM" id="Phobius"/>
    </source>
</evidence>
<dbReference type="Proteomes" id="UP000175989">
    <property type="component" value="Unassembled WGS sequence"/>
</dbReference>
<keyword evidence="1" id="KW-0472">Membrane</keyword>
<feature type="transmembrane region" description="Helical" evidence="1">
    <location>
        <begin position="18"/>
        <end position="38"/>
    </location>
</feature>
<keyword evidence="1" id="KW-0812">Transmembrane</keyword>
<dbReference type="EMBL" id="LROM01000050">
    <property type="protein sequence ID" value="OFA08223.1"/>
    <property type="molecule type" value="Genomic_DNA"/>
</dbReference>
<keyword evidence="1" id="KW-1133">Transmembrane helix</keyword>
<protein>
    <submittedName>
        <fullName evidence="2">Uncharacterized protein</fullName>
    </submittedName>
</protein>
<comment type="caution">
    <text evidence="2">The sequence shown here is derived from an EMBL/GenBank/DDBJ whole genome shotgun (WGS) entry which is preliminary data.</text>
</comment>
<sequence length="86" mass="9775">MRSGAFYLLLYFHPIAKILLTIVCRVCGFLAIITLVGMFFNDSWVGIIVIAALFFLVSLSASILQAKYTELLLKLQPDETEYTFYD</sequence>
<organism evidence="2 3">
    <name type="scientific">Duganella phyllosphaerae</name>
    <dbReference type="NCBI Taxonomy" id="762836"/>
    <lineage>
        <taxon>Bacteria</taxon>
        <taxon>Pseudomonadati</taxon>
        <taxon>Pseudomonadota</taxon>
        <taxon>Betaproteobacteria</taxon>
        <taxon>Burkholderiales</taxon>
        <taxon>Oxalobacteraceae</taxon>
        <taxon>Telluria group</taxon>
        <taxon>Duganella</taxon>
    </lineage>
</organism>